<evidence type="ECO:0000313" key="7">
    <source>
        <dbReference type="EMBL" id="MDC7716604.1"/>
    </source>
</evidence>
<dbReference type="Gene3D" id="1.10.287.950">
    <property type="entry name" value="Methyl-accepting chemotaxis protein"/>
    <property type="match status" value="1"/>
</dbReference>
<keyword evidence="4" id="KW-1133">Transmembrane helix</keyword>
<evidence type="ECO:0000259" key="6">
    <source>
        <dbReference type="PROSITE" id="PS50885"/>
    </source>
</evidence>
<dbReference type="PANTHER" id="PTHR32089:SF112">
    <property type="entry name" value="LYSOZYME-LIKE PROTEIN-RELATED"/>
    <property type="match status" value="1"/>
</dbReference>
<dbReference type="Pfam" id="PF12729">
    <property type="entry name" value="4HB_MCP_1"/>
    <property type="match status" value="1"/>
</dbReference>
<feature type="transmembrane region" description="Helical" evidence="4">
    <location>
        <begin position="184"/>
        <end position="204"/>
    </location>
</feature>
<proteinExistence type="inferred from homology"/>
<evidence type="ECO:0000256" key="4">
    <source>
        <dbReference type="SAM" id="Phobius"/>
    </source>
</evidence>
<gene>
    <name evidence="7" type="ORF">PQU95_05180</name>
</gene>
<organism evidence="7 8">
    <name type="scientific">Vogesella aquatica</name>
    <dbReference type="NCBI Taxonomy" id="2984206"/>
    <lineage>
        <taxon>Bacteria</taxon>
        <taxon>Pseudomonadati</taxon>
        <taxon>Pseudomonadota</taxon>
        <taxon>Betaproteobacteria</taxon>
        <taxon>Neisseriales</taxon>
        <taxon>Chromobacteriaceae</taxon>
        <taxon>Vogesella</taxon>
    </lineage>
</organism>
<evidence type="ECO:0000256" key="2">
    <source>
        <dbReference type="ARBA" id="ARBA00029447"/>
    </source>
</evidence>
<dbReference type="Proteomes" id="UP001219956">
    <property type="component" value="Unassembled WGS sequence"/>
</dbReference>
<accession>A0ABT5IVP5</accession>
<dbReference type="EMBL" id="JAQQLF010000005">
    <property type="protein sequence ID" value="MDC7716604.1"/>
    <property type="molecule type" value="Genomic_DNA"/>
</dbReference>
<keyword evidence="1 3" id="KW-0807">Transducer</keyword>
<dbReference type="SMART" id="SM00283">
    <property type="entry name" value="MA"/>
    <property type="match status" value="1"/>
</dbReference>
<dbReference type="CDD" id="cd11386">
    <property type="entry name" value="MCP_signal"/>
    <property type="match status" value="1"/>
</dbReference>
<feature type="domain" description="HAMP" evidence="6">
    <location>
        <begin position="205"/>
        <end position="258"/>
    </location>
</feature>
<dbReference type="RefSeq" id="WP_272750998.1">
    <property type="nucleotide sequence ID" value="NZ_JAQQLF010000005.1"/>
</dbReference>
<dbReference type="InterPro" id="IPR003660">
    <property type="entry name" value="HAMP_dom"/>
</dbReference>
<dbReference type="Pfam" id="PF00015">
    <property type="entry name" value="MCPsignal"/>
    <property type="match status" value="1"/>
</dbReference>
<comment type="similarity">
    <text evidence="2">Belongs to the methyl-accepting chemotaxis (MCP) protein family.</text>
</comment>
<evidence type="ECO:0000256" key="3">
    <source>
        <dbReference type="PROSITE-ProRule" id="PRU00284"/>
    </source>
</evidence>
<sequence length="535" mass="57391">MLISTRMKLQAVFTCIIFLAMAALSLIQIDKLIKSAYDTSDNIVPSIELINDAYSEFLSQRTATLMYLINTDANNSTNIKSAYEQAKSASQKALNDYGQYVSDSKDKELLDTVKNGMAKMSTIYESAILTSDKNKEEAEKIITTARPYFIAVQKSAKAHIQYNKDLEHQNKQDLKQVSETTTTLLLAVAVIGMLIMGTVMFNTYRQVAGSIKQASDDFTHLTDSMDLSIRCKVKHNDEIGSMLQKFNLFAEKLQGSIISIRKSSAALISASEELSDSAASVSRSSVTQSESANSMAAALEQITVSMSHVASRTADADRLARQTEEEASTGQTVIEKATETINEISGSVEKVSSNMGSLSSQASAISTVVNVIKDVADQTNLLALNAAIEAARAGEQGRGFAVVADEVRKLAERTAQSTTEINTMVSAIQSSSTQATSGVVLAVDSVKAGVTAAESAMETIKAISSTASQNQELVGEIANAMREQSNAATSISQQVEAVAQMSEQNVAAASNVSDLAKNLFVIAKQMQSELETYKA</sequence>
<dbReference type="PANTHER" id="PTHR32089">
    <property type="entry name" value="METHYL-ACCEPTING CHEMOTAXIS PROTEIN MCPB"/>
    <property type="match status" value="1"/>
</dbReference>
<dbReference type="PROSITE" id="PS50111">
    <property type="entry name" value="CHEMOTAXIS_TRANSDUC_2"/>
    <property type="match status" value="1"/>
</dbReference>
<dbReference type="SUPFAM" id="SSF58104">
    <property type="entry name" value="Methyl-accepting chemotaxis protein (MCP) signaling domain"/>
    <property type="match status" value="1"/>
</dbReference>
<evidence type="ECO:0000256" key="1">
    <source>
        <dbReference type="ARBA" id="ARBA00023224"/>
    </source>
</evidence>
<dbReference type="InterPro" id="IPR004089">
    <property type="entry name" value="MCPsignal_dom"/>
</dbReference>
<name>A0ABT5IVP5_9NEIS</name>
<protein>
    <submittedName>
        <fullName evidence="7">Methyl-accepting chemotaxis protein</fullName>
    </submittedName>
</protein>
<keyword evidence="8" id="KW-1185">Reference proteome</keyword>
<evidence type="ECO:0000313" key="8">
    <source>
        <dbReference type="Proteomes" id="UP001219956"/>
    </source>
</evidence>
<reference evidence="7 8" key="1">
    <citation type="submission" date="2023-01" db="EMBL/GenBank/DDBJ databases">
        <title>Novel species of the genus Vogesella isolated from rivers.</title>
        <authorList>
            <person name="Lu H."/>
        </authorList>
    </citation>
    <scope>NUCLEOTIDE SEQUENCE [LARGE SCALE GENOMIC DNA]</scope>
    <source>
        <strain evidence="7 8">DC21W</strain>
    </source>
</reference>
<dbReference type="InterPro" id="IPR024478">
    <property type="entry name" value="HlyB_4HB_MCP"/>
</dbReference>
<keyword evidence="4" id="KW-0472">Membrane</keyword>
<dbReference type="PROSITE" id="PS50885">
    <property type="entry name" value="HAMP"/>
    <property type="match status" value="1"/>
</dbReference>
<evidence type="ECO:0000259" key="5">
    <source>
        <dbReference type="PROSITE" id="PS50111"/>
    </source>
</evidence>
<feature type="domain" description="Methyl-accepting transducer" evidence="5">
    <location>
        <begin position="263"/>
        <end position="499"/>
    </location>
</feature>
<comment type="caution">
    <text evidence="7">The sequence shown here is derived from an EMBL/GenBank/DDBJ whole genome shotgun (WGS) entry which is preliminary data.</text>
</comment>
<keyword evidence="4" id="KW-0812">Transmembrane</keyword>